<comment type="caution">
    <text evidence="2">The sequence shown here is derived from an EMBL/GenBank/DDBJ whole genome shotgun (WGS) entry which is preliminary data.</text>
</comment>
<gene>
    <name evidence="2" type="ORF">H6P81_015347</name>
</gene>
<proteinExistence type="predicted"/>
<dbReference type="EMBL" id="JAINDJ010000006">
    <property type="protein sequence ID" value="KAG9444007.1"/>
    <property type="molecule type" value="Genomic_DNA"/>
</dbReference>
<sequence>MGGLDQRRDAGDVGTGHGRPGYDVVVGDQVTVTEGSSPLRGRPRGQDLHAGTHYIRFEDRGAGSVGPAGGEVGHLWGRLLAQDRLLELDVDGGGGGEDGEVIVHAPAVPSADGDERESELLGTQHIGRVRGENPGSGPGSVQLVELLLEVAGHAEQHLPGDDRGVQGPVRARLRRRVPGGEVQRGPLDEEALRVDRLPPDCPRVVTEGEDSLVIPVDGGGPYGGDPRGAVDDGVAVGTGVSGGAGDEDPLLQGGEGTHGHHVRVVGRVREAEGEGHDVDAVLDRLIHPGQDVGGGGLEGVAEEDRLVHGHPRHGRHPHRGALRVPEIVRAPRGSPRRRRRGPGSDQLPIAVGGVESRARLAPAAPPRRDGGHAAVVEAVALRPDARVDDPDDDVVAEVGRRPEAAVPVETEEARGVGGVELRVGFRDGGDVARVRFQSPELGRGEDGAETVEDVVVGVEMGGVGYFSFVSRNGEGREEGREPMVASGEGGGHGRFVHVDDVRSAVFLGGGGEGDGHEGDQREEK</sequence>
<accession>A0AAV7E5D4</accession>
<reference evidence="2 3" key="1">
    <citation type="submission" date="2021-07" db="EMBL/GenBank/DDBJ databases">
        <title>The Aristolochia fimbriata genome: insights into angiosperm evolution, floral development and chemical biosynthesis.</title>
        <authorList>
            <person name="Jiao Y."/>
        </authorList>
    </citation>
    <scope>NUCLEOTIDE SEQUENCE [LARGE SCALE GENOMIC DNA]</scope>
    <source>
        <strain evidence="2">IBCAS-2021</strain>
        <tissue evidence="2">Leaf</tissue>
    </source>
</reference>
<feature type="region of interest" description="Disordered" evidence="1">
    <location>
        <begin position="239"/>
        <end position="260"/>
    </location>
</feature>
<feature type="region of interest" description="Disordered" evidence="1">
    <location>
        <begin position="473"/>
        <end position="494"/>
    </location>
</feature>
<dbReference type="AlphaFoldDB" id="A0AAV7E5D4"/>
<evidence type="ECO:0000313" key="3">
    <source>
        <dbReference type="Proteomes" id="UP000825729"/>
    </source>
</evidence>
<evidence type="ECO:0000313" key="2">
    <source>
        <dbReference type="EMBL" id="KAG9444007.1"/>
    </source>
</evidence>
<protein>
    <submittedName>
        <fullName evidence="2">Uncharacterized protein</fullName>
    </submittedName>
</protein>
<keyword evidence="3" id="KW-1185">Reference proteome</keyword>
<feature type="region of interest" description="Disordered" evidence="1">
    <location>
        <begin position="328"/>
        <end position="349"/>
    </location>
</feature>
<organism evidence="2 3">
    <name type="scientific">Aristolochia fimbriata</name>
    <name type="common">White veined hardy Dutchman's pipe vine</name>
    <dbReference type="NCBI Taxonomy" id="158543"/>
    <lineage>
        <taxon>Eukaryota</taxon>
        <taxon>Viridiplantae</taxon>
        <taxon>Streptophyta</taxon>
        <taxon>Embryophyta</taxon>
        <taxon>Tracheophyta</taxon>
        <taxon>Spermatophyta</taxon>
        <taxon>Magnoliopsida</taxon>
        <taxon>Magnoliidae</taxon>
        <taxon>Piperales</taxon>
        <taxon>Aristolochiaceae</taxon>
        <taxon>Aristolochia</taxon>
    </lineage>
</organism>
<feature type="compositionally biased region" description="Basic and acidic residues" evidence="1">
    <location>
        <begin position="1"/>
        <end position="11"/>
    </location>
</feature>
<dbReference type="Proteomes" id="UP000825729">
    <property type="component" value="Unassembled WGS sequence"/>
</dbReference>
<feature type="region of interest" description="Disordered" evidence="1">
    <location>
        <begin position="1"/>
        <end position="23"/>
    </location>
</feature>
<name>A0AAV7E5D4_ARIFI</name>
<evidence type="ECO:0000256" key="1">
    <source>
        <dbReference type="SAM" id="MobiDB-lite"/>
    </source>
</evidence>